<comment type="similarity">
    <text evidence="1">Belongs to the thioester dehydratase family. FabZ subfamily.</text>
</comment>
<dbReference type="InterPro" id="IPR029069">
    <property type="entry name" value="HotDog_dom_sf"/>
</dbReference>
<dbReference type="STRING" id="1423734.FC83_GL003199"/>
<evidence type="ECO:0000313" key="3">
    <source>
        <dbReference type="EMBL" id="KRM33118.1"/>
    </source>
</evidence>
<keyword evidence="2" id="KW-0456">Lyase</keyword>
<dbReference type="GO" id="GO:0016829">
    <property type="term" value="F:lyase activity"/>
    <property type="evidence" value="ECO:0007669"/>
    <property type="project" value="UniProtKB-KW"/>
</dbReference>
<organism evidence="3 4">
    <name type="scientific">Agrilactobacillus composti DSM 18527 = JCM 14202</name>
    <dbReference type="NCBI Taxonomy" id="1423734"/>
    <lineage>
        <taxon>Bacteria</taxon>
        <taxon>Bacillati</taxon>
        <taxon>Bacillota</taxon>
        <taxon>Bacilli</taxon>
        <taxon>Lactobacillales</taxon>
        <taxon>Lactobacillaceae</taxon>
        <taxon>Agrilactobacillus</taxon>
    </lineage>
</organism>
<gene>
    <name evidence="3" type="ORF">FC83_GL003199</name>
</gene>
<dbReference type="eggNOG" id="COG0764">
    <property type="taxonomic scope" value="Bacteria"/>
</dbReference>
<dbReference type="PANTHER" id="PTHR30272">
    <property type="entry name" value="3-HYDROXYACYL-[ACYL-CARRIER-PROTEIN] DEHYDRATASE"/>
    <property type="match status" value="1"/>
</dbReference>
<evidence type="ECO:0000313" key="4">
    <source>
        <dbReference type="Proteomes" id="UP000051236"/>
    </source>
</evidence>
<dbReference type="Pfam" id="PF07977">
    <property type="entry name" value="FabA"/>
    <property type="match status" value="1"/>
</dbReference>
<dbReference type="RefSeq" id="WP_057002691.1">
    <property type="nucleotide sequence ID" value="NZ_AZGA01000057.1"/>
</dbReference>
<sequence length="141" mass="14937">MTQVNVDIQQILPHRYPMLLIDRVVALEAGKSCSAIKNITNNEAVVQGYAKGPARYPQMLMVESLAQTGAVALLSLPEFAGHIAFFGGIEKAAFSGWATPGDTLEIAVELTKLRQNAGVGEGTVSVDGQVICSATITFMVS</sequence>
<dbReference type="InterPro" id="IPR013114">
    <property type="entry name" value="FabA_FabZ"/>
</dbReference>
<dbReference type="PATRIC" id="fig|1423734.3.peg.3248"/>
<proteinExistence type="inferred from homology"/>
<dbReference type="CDD" id="cd01288">
    <property type="entry name" value="FabZ"/>
    <property type="match status" value="1"/>
</dbReference>
<reference evidence="3 4" key="1">
    <citation type="journal article" date="2015" name="Genome Announc.">
        <title>Expanding the biotechnology potential of lactobacilli through comparative genomics of 213 strains and associated genera.</title>
        <authorList>
            <person name="Sun Z."/>
            <person name="Harris H.M."/>
            <person name="McCann A."/>
            <person name="Guo C."/>
            <person name="Argimon S."/>
            <person name="Zhang W."/>
            <person name="Yang X."/>
            <person name="Jeffery I.B."/>
            <person name="Cooney J.C."/>
            <person name="Kagawa T.F."/>
            <person name="Liu W."/>
            <person name="Song Y."/>
            <person name="Salvetti E."/>
            <person name="Wrobel A."/>
            <person name="Rasinkangas P."/>
            <person name="Parkhill J."/>
            <person name="Rea M.C."/>
            <person name="O'Sullivan O."/>
            <person name="Ritari J."/>
            <person name="Douillard F.P."/>
            <person name="Paul Ross R."/>
            <person name="Yang R."/>
            <person name="Briner A.E."/>
            <person name="Felis G.E."/>
            <person name="de Vos W.M."/>
            <person name="Barrangou R."/>
            <person name="Klaenhammer T.R."/>
            <person name="Caufield P.W."/>
            <person name="Cui Y."/>
            <person name="Zhang H."/>
            <person name="O'Toole P.W."/>
        </authorList>
    </citation>
    <scope>NUCLEOTIDE SEQUENCE [LARGE SCALE GENOMIC DNA]</scope>
    <source>
        <strain evidence="3 4">DSM 18527</strain>
    </source>
</reference>
<dbReference type="EMBL" id="AZGA01000057">
    <property type="protein sequence ID" value="KRM33118.1"/>
    <property type="molecule type" value="Genomic_DNA"/>
</dbReference>
<accession>A0A0R1XSL1</accession>
<dbReference type="SUPFAM" id="SSF54637">
    <property type="entry name" value="Thioesterase/thiol ester dehydrase-isomerase"/>
    <property type="match status" value="1"/>
</dbReference>
<name>A0A0R1XSL1_9LACO</name>
<dbReference type="AlphaFoldDB" id="A0A0R1XSL1"/>
<evidence type="ECO:0000256" key="1">
    <source>
        <dbReference type="ARBA" id="ARBA00009174"/>
    </source>
</evidence>
<protein>
    <submittedName>
        <fullName evidence="3">(3R)-hydroxymyristoyl-[acyl-carrier-protein] dehydratase</fullName>
    </submittedName>
</protein>
<dbReference type="Gene3D" id="3.10.129.10">
    <property type="entry name" value="Hotdog Thioesterase"/>
    <property type="match status" value="1"/>
</dbReference>
<dbReference type="NCBIfam" id="NF000582">
    <property type="entry name" value="PRK00006.1"/>
    <property type="match status" value="1"/>
</dbReference>
<dbReference type="Proteomes" id="UP000051236">
    <property type="component" value="Unassembled WGS sequence"/>
</dbReference>
<dbReference type="PANTHER" id="PTHR30272:SF1">
    <property type="entry name" value="3-HYDROXYACYL-[ACYL-CARRIER-PROTEIN] DEHYDRATASE"/>
    <property type="match status" value="1"/>
</dbReference>
<evidence type="ECO:0000256" key="2">
    <source>
        <dbReference type="ARBA" id="ARBA00023239"/>
    </source>
</evidence>
<comment type="caution">
    <text evidence="3">The sequence shown here is derived from an EMBL/GenBank/DDBJ whole genome shotgun (WGS) entry which is preliminary data.</text>
</comment>
<keyword evidence="4" id="KW-1185">Reference proteome</keyword>